<evidence type="ECO:0000313" key="2">
    <source>
        <dbReference type="EMBL" id="CAF4424013.1"/>
    </source>
</evidence>
<dbReference type="Proteomes" id="UP000677228">
    <property type="component" value="Unassembled WGS sequence"/>
</dbReference>
<dbReference type="EMBL" id="CAJNOK010053073">
    <property type="protein sequence ID" value="CAF1610648.1"/>
    <property type="molecule type" value="Genomic_DNA"/>
</dbReference>
<sequence length="35" mass="3838">VIEVDATDEDEVEEEDGVEDIITATLLSTRTTCLL</sequence>
<comment type="caution">
    <text evidence="1">The sequence shown here is derived from an EMBL/GenBank/DDBJ whole genome shotgun (WGS) entry which is preliminary data.</text>
</comment>
<evidence type="ECO:0000313" key="1">
    <source>
        <dbReference type="EMBL" id="CAF1610648.1"/>
    </source>
</evidence>
<dbReference type="Proteomes" id="UP000682733">
    <property type="component" value="Unassembled WGS sequence"/>
</dbReference>
<dbReference type="EMBL" id="CAJOBA010077299">
    <property type="protein sequence ID" value="CAF4424013.1"/>
    <property type="molecule type" value="Genomic_DNA"/>
</dbReference>
<gene>
    <name evidence="1" type="ORF">OVA965_LOCUS42631</name>
    <name evidence="2" type="ORF">TMI583_LOCUS44595</name>
</gene>
<reference evidence="1" key="1">
    <citation type="submission" date="2021-02" db="EMBL/GenBank/DDBJ databases">
        <authorList>
            <person name="Nowell W R."/>
        </authorList>
    </citation>
    <scope>NUCLEOTIDE SEQUENCE</scope>
</reference>
<evidence type="ECO:0000313" key="3">
    <source>
        <dbReference type="Proteomes" id="UP000677228"/>
    </source>
</evidence>
<proteinExistence type="predicted"/>
<protein>
    <submittedName>
        <fullName evidence="1">Uncharacterized protein</fullName>
    </submittedName>
</protein>
<accession>A0A8S2G188</accession>
<name>A0A8S2G188_9BILA</name>
<organism evidence="1 3">
    <name type="scientific">Didymodactylos carnosus</name>
    <dbReference type="NCBI Taxonomy" id="1234261"/>
    <lineage>
        <taxon>Eukaryota</taxon>
        <taxon>Metazoa</taxon>
        <taxon>Spiralia</taxon>
        <taxon>Gnathifera</taxon>
        <taxon>Rotifera</taxon>
        <taxon>Eurotatoria</taxon>
        <taxon>Bdelloidea</taxon>
        <taxon>Philodinida</taxon>
        <taxon>Philodinidae</taxon>
        <taxon>Didymodactylos</taxon>
    </lineage>
</organism>
<feature type="non-terminal residue" evidence="1">
    <location>
        <position position="1"/>
    </location>
</feature>
<dbReference type="AlphaFoldDB" id="A0A8S2G188"/>